<evidence type="ECO:0000313" key="6">
    <source>
        <dbReference type="EMBL" id="GEU50231.1"/>
    </source>
</evidence>
<name>A0A6L2KLD6_TANCI</name>
<dbReference type="GO" id="GO:0003964">
    <property type="term" value="F:RNA-directed DNA polymerase activity"/>
    <property type="evidence" value="ECO:0007669"/>
    <property type="project" value="UniProtKB-KW"/>
</dbReference>
<keyword evidence="4" id="KW-0255">Endonuclease</keyword>
<keyword evidence="6" id="KW-0695">RNA-directed DNA polymerase</keyword>
<keyword evidence="3" id="KW-0540">Nuclease</keyword>
<dbReference type="Gene3D" id="1.10.340.70">
    <property type="match status" value="1"/>
</dbReference>
<dbReference type="InterPro" id="IPR050951">
    <property type="entry name" value="Retrovirus_Pol_polyprotein"/>
</dbReference>
<dbReference type="Gene3D" id="3.30.70.270">
    <property type="match status" value="2"/>
</dbReference>
<feature type="domain" description="Reverse transcriptase" evidence="5">
    <location>
        <begin position="460"/>
        <end position="616"/>
    </location>
</feature>
<dbReference type="PANTHER" id="PTHR37984:SF5">
    <property type="entry name" value="PROTEIN NYNRIN-LIKE"/>
    <property type="match status" value="1"/>
</dbReference>
<dbReference type="SUPFAM" id="SSF56672">
    <property type="entry name" value="DNA/RNA polymerases"/>
    <property type="match status" value="1"/>
</dbReference>
<evidence type="ECO:0000256" key="1">
    <source>
        <dbReference type="ARBA" id="ARBA00022679"/>
    </source>
</evidence>
<dbReference type="InterPro" id="IPR043502">
    <property type="entry name" value="DNA/RNA_pol_sf"/>
</dbReference>
<comment type="caution">
    <text evidence="6">The sequence shown here is derived from an EMBL/GenBank/DDBJ whole genome shotgun (WGS) entry which is preliminary data.</text>
</comment>
<organism evidence="6">
    <name type="scientific">Tanacetum cinerariifolium</name>
    <name type="common">Dalmatian daisy</name>
    <name type="synonym">Chrysanthemum cinerariifolium</name>
    <dbReference type="NCBI Taxonomy" id="118510"/>
    <lineage>
        <taxon>Eukaryota</taxon>
        <taxon>Viridiplantae</taxon>
        <taxon>Streptophyta</taxon>
        <taxon>Embryophyta</taxon>
        <taxon>Tracheophyta</taxon>
        <taxon>Spermatophyta</taxon>
        <taxon>Magnoliopsida</taxon>
        <taxon>eudicotyledons</taxon>
        <taxon>Gunneridae</taxon>
        <taxon>Pentapetalae</taxon>
        <taxon>asterids</taxon>
        <taxon>campanulids</taxon>
        <taxon>Asterales</taxon>
        <taxon>Asteraceae</taxon>
        <taxon>Asteroideae</taxon>
        <taxon>Anthemideae</taxon>
        <taxon>Anthemidinae</taxon>
        <taxon>Tanacetum</taxon>
    </lineage>
</organism>
<dbReference type="InterPro" id="IPR021109">
    <property type="entry name" value="Peptidase_aspartic_dom_sf"/>
</dbReference>
<dbReference type="Pfam" id="PF00078">
    <property type="entry name" value="RVT_1"/>
    <property type="match status" value="1"/>
</dbReference>
<reference evidence="6" key="1">
    <citation type="journal article" date="2019" name="Sci. Rep.">
        <title>Draft genome of Tanacetum cinerariifolium, the natural source of mosquito coil.</title>
        <authorList>
            <person name="Yamashiro T."/>
            <person name="Shiraishi A."/>
            <person name="Satake H."/>
            <person name="Nakayama K."/>
        </authorList>
    </citation>
    <scope>NUCLEOTIDE SEQUENCE</scope>
</reference>
<dbReference type="PANTHER" id="PTHR37984">
    <property type="entry name" value="PROTEIN CBG26694"/>
    <property type="match status" value="1"/>
</dbReference>
<dbReference type="CDD" id="cd01647">
    <property type="entry name" value="RT_LTR"/>
    <property type="match status" value="1"/>
</dbReference>
<proteinExistence type="predicted"/>
<dbReference type="Gene3D" id="3.10.10.10">
    <property type="entry name" value="HIV Type 1 Reverse Transcriptase, subunit A, domain 1"/>
    <property type="match status" value="1"/>
</dbReference>
<dbReference type="AlphaFoldDB" id="A0A6L2KLD6"/>
<gene>
    <name evidence="6" type="ORF">Tci_022209</name>
</gene>
<keyword evidence="2" id="KW-0548">Nucleotidyltransferase</keyword>
<evidence type="ECO:0000256" key="4">
    <source>
        <dbReference type="ARBA" id="ARBA00022759"/>
    </source>
</evidence>
<dbReference type="FunFam" id="3.30.70.270:FF:000020">
    <property type="entry name" value="Transposon Tf2-6 polyprotein-like Protein"/>
    <property type="match status" value="1"/>
</dbReference>
<protein>
    <submittedName>
        <fullName evidence="6">Reverse transcriptase domain-containing protein</fullName>
    </submittedName>
</protein>
<dbReference type="CDD" id="cd00303">
    <property type="entry name" value="retropepsin_like"/>
    <property type="match status" value="1"/>
</dbReference>
<keyword evidence="4" id="KW-0378">Hydrolase</keyword>
<dbReference type="InterPro" id="IPR000477">
    <property type="entry name" value="RT_dom"/>
</dbReference>
<dbReference type="EMBL" id="BKCJ010002684">
    <property type="protein sequence ID" value="GEU50231.1"/>
    <property type="molecule type" value="Genomic_DNA"/>
</dbReference>
<dbReference type="InterPro" id="IPR043128">
    <property type="entry name" value="Rev_trsase/Diguanyl_cyclase"/>
</dbReference>
<evidence type="ECO:0000259" key="5">
    <source>
        <dbReference type="Pfam" id="PF00078"/>
    </source>
</evidence>
<sequence>MTTNEFTNFMKANDAILKNMQTNMTSLKNLNLELQNMFGQFMKMNYASSSGLGTLLGNTVTNQKEELKGITTRSGTAYQGPTIPTTSSSLLSTETPILNSELVVASIIEPVVAPVSALKPNQKVLISYPSRLNDQKLRKKTNDHKEKFFQIFNDLNFNISFTDALILMPKFGPSIKSLLTNKDKLYERARTLLNEHCLAVLLKKLPKKLGNPDKFLIPCDFPGMAKCLALADLEASINLMPLSKWNKLSLAELTPTLMTLELVDQSISRPIGIAEDVYVKVGKFHFPADFVVVDFDADPRVPLILRRSFLKTKRALIDVFEGKLTLRVGREAITFNLDQTSRYSANYNDMTANRIDVIDMACEEYSKEVLSFFNLIMRNYLPQVRKELKICEAKTDKSSIDEPPKVELKDLPPYLNYAFLEGDDKLPVIIAKDLSDEEKTALITVLKSHKRAIAWKLSNIKGWRVCIDYRKLNEATRKDHFPLPFMDQMLKRLAGNEYYNFLNGFSGYFQIPIDPKDQEKTTFTCPYGTFAYRRKPFGLCNAPGTFQRCMMAIFHDMIKKMMEVFMDDFLIFGNSFQTCLSHLEKMLKQCEDTNLCLNWEKSHFMIKEGIVLGHKISKNGIKVDKAKVDVIAKLPHPIAVKVIRSFLGHAGFYRRFIQDFSKIARPMTHLLEKDTPFFFYKECVEAFQTLKRKLNEALILIPLDWDLLFELMCNARDFVIGVVLLLQEFTFKVIDIKGAENLAADHLSGLENPHQNVLDPKEINESFPLETLNMDVKHYFWDDPFLFKIYADQVIRRCVHGQEAIDILKACYNGPTRGHYGPNYTAKKVFDSGFYWHTVYRDAKTYSNLLMFVNVKERFRNKYILVAVDYLSKWVKEKRSPPTTLELFANSLNLSLLDLELLVPSSVIEERTSAMARLQRSCLDLEDRGVASIATSSSSTGTISRHLFSYAVSSSATLACSCSAIFYCFALSCFSSCLALLELPYA</sequence>
<keyword evidence="1" id="KW-0808">Transferase</keyword>
<accession>A0A6L2KLD6</accession>
<dbReference type="GO" id="GO:0004519">
    <property type="term" value="F:endonuclease activity"/>
    <property type="evidence" value="ECO:0007669"/>
    <property type="project" value="UniProtKB-KW"/>
</dbReference>
<evidence type="ECO:0000256" key="2">
    <source>
        <dbReference type="ARBA" id="ARBA00022695"/>
    </source>
</evidence>
<dbReference type="Gene3D" id="2.40.70.10">
    <property type="entry name" value="Acid Proteases"/>
    <property type="match status" value="1"/>
</dbReference>
<evidence type="ECO:0000256" key="3">
    <source>
        <dbReference type="ARBA" id="ARBA00022722"/>
    </source>
</evidence>